<dbReference type="RefSeq" id="WP_195709415.1">
    <property type="nucleotide sequence ID" value="NZ_CP062916.1"/>
</dbReference>
<reference evidence="2 3" key="1">
    <citation type="submission" date="2020-10" db="EMBL/GenBank/DDBJ databases">
        <title>Resistance determinants and their genetic context in bacteria from a longitudinal study of pigs reared under conventional and antibiotic-free husbandry practices.</title>
        <authorList>
            <person name="Poulin-Laprade D."/>
            <person name="Brouard J.-S."/>
            <person name="Gagnon N."/>
            <person name="Turcotte A."/>
            <person name="Langlois A."/>
            <person name="Matte J.J."/>
            <person name="Carrillo C.D."/>
            <person name="Zaheer R."/>
            <person name="McAllister T."/>
            <person name="Topp E."/>
            <person name="Talbot G."/>
        </authorList>
    </citation>
    <scope>NUCLEOTIDE SEQUENCE [LARGE SCALE GENOMIC DNA]</scope>
    <source>
        <strain evidence="2 3">Res13-Abat-PEB01-P1-04-A</strain>
    </source>
</reference>
<dbReference type="Pfam" id="PF21882">
    <property type="entry name" value="Gp53-like_C"/>
    <property type="match status" value="1"/>
</dbReference>
<name>A0AAP9XKM0_RAOTE</name>
<evidence type="ECO:0000259" key="1">
    <source>
        <dbReference type="Pfam" id="PF21882"/>
    </source>
</evidence>
<dbReference type="Proteomes" id="UP000594500">
    <property type="component" value="Chromosome"/>
</dbReference>
<accession>A0AAP9XKM0</accession>
<dbReference type="EMBL" id="CP062916">
    <property type="protein sequence ID" value="QPF06731.1"/>
    <property type="molecule type" value="Genomic_DNA"/>
</dbReference>
<feature type="domain" description="Putative tail fiber protein gp53-like C-terminal" evidence="1">
    <location>
        <begin position="115"/>
        <end position="192"/>
    </location>
</feature>
<proteinExistence type="predicted"/>
<organism evidence="2 3">
    <name type="scientific">Raoultella terrigena</name>
    <name type="common">Klebsiella terrigena</name>
    <dbReference type="NCBI Taxonomy" id="577"/>
    <lineage>
        <taxon>Bacteria</taxon>
        <taxon>Pseudomonadati</taxon>
        <taxon>Pseudomonadota</taxon>
        <taxon>Gammaproteobacteria</taxon>
        <taxon>Enterobacterales</taxon>
        <taxon>Enterobacteriaceae</taxon>
        <taxon>Klebsiella/Raoultella group</taxon>
        <taxon>Raoultella</taxon>
    </lineage>
</organism>
<dbReference type="InterPro" id="IPR054075">
    <property type="entry name" value="Gp53-like_C"/>
</dbReference>
<sequence length="193" mass="20275">MANNNFKPFATGSGANVLSQVDYEALSALASGFLSGKASSAQVNKALRQGTFVSSCLAQFITNELNIDVLDNGDANGFLSNLISAMNSRSNAVLTTAFPKRTFGTNDFIRIPDVAGGLIIQFGSAIINSPTGTVTFPTPFPNAALALIPVKNSDIAARFITFSNLTNTAASLYGWTEGTTSNLDSFNWVAIGF</sequence>
<evidence type="ECO:0000313" key="3">
    <source>
        <dbReference type="Proteomes" id="UP000594500"/>
    </source>
</evidence>
<dbReference type="Gene3D" id="2.60.40.3940">
    <property type="match status" value="1"/>
</dbReference>
<dbReference type="AlphaFoldDB" id="A0AAP9XKM0"/>
<gene>
    <name evidence="2" type="ORF">IMO34_15290</name>
</gene>
<protein>
    <recommendedName>
        <fullName evidence="1">Putative tail fiber protein gp53-like C-terminal domain-containing protein</fullName>
    </recommendedName>
</protein>
<evidence type="ECO:0000313" key="2">
    <source>
        <dbReference type="EMBL" id="QPF06731.1"/>
    </source>
</evidence>